<comment type="function">
    <text evidence="4">Catalyzes the formation of sulfite from adenosine 5'-phosphosulfate (APS) using thioredoxin as an electron donor.</text>
</comment>
<name>A0A1H6HF36_MAGFU</name>
<organism evidence="6 7">
    <name type="scientific">Magnetospirillum fulvum</name>
    <name type="common">Rhodospirillum fulvum</name>
    <dbReference type="NCBI Taxonomy" id="1082"/>
    <lineage>
        <taxon>Bacteria</taxon>
        <taxon>Pseudomonadati</taxon>
        <taxon>Pseudomonadota</taxon>
        <taxon>Alphaproteobacteria</taxon>
        <taxon>Rhodospirillales</taxon>
        <taxon>Rhodospirillaceae</taxon>
        <taxon>Magnetospirillum</taxon>
    </lineage>
</organism>
<dbReference type="Proteomes" id="UP000182983">
    <property type="component" value="Unassembled WGS sequence"/>
</dbReference>
<feature type="binding site" evidence="4">
    <location>
        <position position="115"/>
    </location>
    <ligand>
        <name>[4Fe-4S] cluster</name>
        <dbReference type="ChEBI" id="CHEBI:49883"/>
    </ligand>
</feature>
<comment type="similarity">
    <text evidence="1 4">Belongs to the PAPS reductase family. CysH subfamily.</text>
</comment>
<dbReference type="InterPro" id="IPR004511">
    <property type="entry name" value="PAPS/APS_Rdtase"/>
</dbReference>
<comment type="catalytic activity">
    <reaction evidence="4">
        <text>[thioredoxin]-disulfide + sulfite + AMP + 2 H(+) = adenosine 5'-phosphosulfate + [thioredoxin]-dithiol</text>
        <dbReference type="Rhea" id="RHEA:21976"/>
        <dbReference type="Rhea" id="RHEA-COMP:10698"/>
        <dbReference type="Rhea" id="RHEA-COMP:10700"/>
        <dbReference type="ChEBI" id="CHEBI:15378"/>
        <dbReference type="ChEBI" id="CHEBI:17359"/>
        <dbReference type="ChEBI" id="CHEBI:29950"/>
        <dbReference type="ChEBI" id="CHEBI:50058"/>
        <dbReference type="ChEBI" id="CHEBI:58243"/>
        <dbReference type="ChEBI" id="CHEBI:456215"/>
        <dbReference type="EC" id="1.8.4.10"/>
    </reaction>
</comment>
<feature type="binding site" evidence="4">
    <location>
        <position position="196"/>
    </location>
    <ligand>
        <name>[4Fe-4S] cluster</name>
        <dbReference type="ChEBI" id="CHEBI:49883"/>
    </ligand>
</feature>
<keyword evidence="4" id="KW-0408">Iron</keyword>
<gene>
    <name evidence="4" type="primary">cysH</name>
    <name evidence="6" type="ORF">SAMN04244559_01656</name>
</gene>
<comment type="cofactor">
    <cofactor evidence="4">
        <name>[4Fe-4S] cluster</name>
        <dbReference type="ChEBI" id="CHEBI:49883"/>
    </cofactor>
    <text evidence="4">Binds 1 [4Fe-4S] cluster per subunit.</text>
</comment>
<dbReference type="PANTHER" id="PTHR46509:SF1">
    <property type="entry name" value="PHOSPHOADENOSINE PHOSPHOSULFATE REDUCTASE"/>
    <property type="match status" value="1"/>
</dbReference>
<accession>A0A1H6HF36</accession>
<dbReference type="GO" id="GO:0043866">
    <property type="term" value="F:adenylyl-sulfate reductase (thioredoxin) activity"/>
    <property type="evidence" value="ECO:0007669"/>
    <property type="project" value="UniProtKB-EC"/>
</dbReference>
<dbReference type="GO" id="GO:0005737">
    <property type="term" value="C:cytoplasm"/>
    <property type="evidence" value="ECO:0007669"/>
    <property type="project" value="UniProtKB-SubCell"/>
</dbReference>
<protein>
    <recommendedName>
        <fullName evidence="4">Adenosine 5'-phosphosulfate reductase</fullName>
        <shortName evidence="4">APS reductase</shortName>
        <ecNumber evidence="4">1.8.4.10</ecNumber>
    </recommendedName>
    <alternativeName>
        <fullName evidence="4">5'-adenylylsulfate reductase</fullName>
    </alternativeName>
    <alternativeName>
        <fullName evidence="4">Thioredoxin-dependent 5'-adenylylsulfate reductase</fullName>
    </alternativeName>
</protein>
<keyword evidence="4" id="KW-0411">Iron-sulfur</keyword>
<dbReference type="GO" id="GO:0004604">
    <property type="term" value="F:phosphoadenylyl-sulfate reductase (thioredoxin) activity"/>
    <property type="evidence" value="ECO:0007669"/>
    <property type="project" value="UniProtKB-UniRule"/>
</dbReference>
<dbReference type="GO" id="GO:0070814">
    <property type="term" value="P:hydrogen sulfide biosynthetic process"/>
    <property type="evidence" value="ECO:0007669"/>
    <property type="project" value="UniProtKB-UniRule"/>
</dbReference>
<dbReference type="GO" id="GO:0019379">
    <property type="term" value="P:sulfate assimilation, phosphoadenylyl sulfate reduction by phosphoadenylyl-sulfate reductase (thioredoxin)"/>
    <property type="evidence" value="ECO:0007669"/>
    <property type="project" value="UniProtKB-UniRule"/>
</dbReference>
<keyword evidence="4" id="KW-0963">Cytoplasm</keyword>
<dbReference type="EC" id="1.8.4.10" evidence="4"/>
<proteinExistence type="inferred from homology"/>
<comment type="pathway">
    <text evidence="3 4">Sulfur metabolism; hydrogen sulfide biosynthesis; sulfite from sulfate.</text>
</comment>
<feature type="active site" description="Nucleophile; cysteine thiosulfonate intermediate" evidence="4">
    <location>
        <position position="222"/>
    </location>
</feature>
<dbReference type="InterPro" id="IPR014729">
    <property type="entry name" value="Rossmann-like_a/b/a_fold"/>
</dbReference>
<keyword evidence="7" id="KW-1185">Reference proteome</keyword>
<dbReference type="GO" id="GO:0046872">
    <property type="term" value="F:metal ion binding"/>
    <property type="evidence" value="ECO:0007669"/>
    <property type="project" value="UniProtKB-KW"/>
</dbReference>
<keyword evidence="4" id="KW-0479">Metal-binding</keyword>
<evidence type="ECO:0000313" key="7">
    <source>
        <dbReference type="Proteomes" id="UP000182983"/>
    </source>
</evidence>
<evidence type="ECO:0000259" key="5">
    <source>
        <dbReference type="Pfam" id="PF01507"/>
    </source>
</evidence>
<dbReference type="NCBIfam" id="NF002537">
    <property type="entry name" value="PRK02090.1"/>
    <property type="match status" value="1"/>
</dbReference>
<evidence type="ECO:0000256" key="4">
    <source>
        <dbReference type="HAMAP-Rule" id="MF_00063"/>
    </source>
</evidence>
<feature type="domain" description="Phosphoadenosine phosphosulphate reductase" evidence="5">
    <location>
        <begin position="37"/>
        <end position="202"/>
    </location>
</feature>
<dbReference type="HAMAP" id="MF_00063">
    <property type="entry name" value="CysH"/>
    <property type="match status" value="1"/>
</dbReference>
<dbReference type="Gene3D" id="3.40.50.620">
    <property type="entry name" value="HUPs"/>
    <property type="match status" value="1"/>
</dbReference>
<dbReference type="Pfam" id="PF01507">
    <property type="entry name" value="PAPS_reduct"/>
    <property type="match status" value="1"/>
</dbReference>
<dbReference type="GO" id="GO:0051539">
    <property type="term" value="F:4 iron, 4 sulfur cluster binding"/>
    <property type="evidence" value="ECO:0007669"/>
    <property type="project" value="UniProtKB-UniRule"/>
</dbReference>
<keyword evidence="2 4" id="KW-0560">Oxidoreductase</keyword>
<reference evidence="7" key="1">
    <citation type="submission" date="2016-10" db="EMBL/GenBank/DDBJ databases">
        <authorList>
            <person name="Varghese N."/>
            <person name="Submissions S."/>
        </authorList>
    </citation>
    <scope>NUCLEOTIDE SEQUENCE [LARGE SCALE GENOMIC DNA]</scope>
    <source>
        <strain evidence="7">DSM 13234</strain>
    </source>
</reference>
<dbReference type="AlphaFoldDB" id="A0A1H6HF36"/>
<evidence type="ECO:0000256" key="3">
    <source>
        <dbReference type="ARBA" id="ARBA00024327"/>
    </source>
</evidence>
<sequence length="247" mass="26639">MSRIDIETATRLAQRWSALDGLALLEAAIRGPEAVTIAALTSFGTESAVLLDLVARVDPDLPVIVLDTGELFDETTDYIRTLSAHLGLRRVTVSGPTEAERREADALWETDPDRCCGLRKVAPLLRAAAPFDALIDGRRRAHGFERTQMPTVEVSGPVLKLSPLAGWSDTDIETAFVERGLPRHPLEEQGYRSIGCWPCTRPVQPGEPARAGRWAGAAKTECGIHTRLHAPDAAAAPLEPGNPNGLS</sequence>
<comment type="subcellular location">
    <subcellularLocation>
        <location evidence="4">Cytoplasm</location>
    </subcellularLocation>
</comment>
<dbReference type="InterPro" id="IPR002500">
    <property type="entry name" value="PAPS_reduct_dom"/>
</dbReference>
<dbReference type="EMBL" id="FNWO01000005">
    <property type="protein sequence ID" value="SEH34457.1"/>
    <property type="molecule type" value="Genomic_DNA"/>
</dbReference>
<evidence type="ECO:0000256" key="2">
    <source>
        <dbReference type="ARBA" id="ARBA00023002"/>
    </source>
</evidence>
<dbReference type="OrthoDB" id="9794018at2"/>
<feature type="binding site" evidence="4">
    <location>
        <position position="116"/>
    </location>
    <ligand>
        <name>[4Fe-4S] cluster</name>
        <dbReference type="ChEBI" id="CHEBI:49883"/>
    </ligand>
</feature>
<evidence type="ECO:0000256" key="1">
    <source>
        <dbReference type="ARBA" id="ARBA00009732"/>
    </source>
</evidence>
<dbReference type="SUPFAM" id="SSF52402">
    <property type="entry name" value="Adenine nucleotide alpha hydrolases-like"/>
    <property type="match status" value="1"/>
</dbReference>
<evidence type="ECO:0000313" key="6">
    <source>
        <dbReference type="EMBL" id="SEH34457.1"/>
    </source>
</evidence>
<feature type="binding site" evidence="4">
    <location>
        <position position="199"/>
    </location>
    <ligand>
        <name>[4Fe-4S] cluster</name>
        <dbReference type="ChEBI" id="CHEBI:49883"/>
    </ligand>
</feature>
<dbReference type="PANTHER" id="PTHR46509">
    <property type="entry name" value="PHOSPHOADENOSINE PHOSPHOSULFATE REDUCTASE"/>
    <property type="match status" value="1"/>
</dbReference>
<dbReference type="RefSeq" id="WP_074767445.1">
    <property type="nucleotide sequence ID" value="NZ_FNWO01000005.1"/>
</dbReference>